<sequence>MNLYLLKRLDSVDYDEFDSIVVAASNRGAARVTRPAFGHWTSSGCYEDDCDGSCEEGIRLSVTCIGRTDLPAGVIHESFCAG</sequence>
<reference evidence="1 2" key="1">
    <citation type="submission" date="2016-06" db="EMBL/GenBank/DDBJ databases">
        <authorList>
            <person name="Kjaerup R.B."/>
            <person name="Dalgaard T.S."/>
            <person name="Juul-Madsen H.R."/>
        </authorList>
    </citation>
    <scope>NUCLEOTIDE SEQUENCE [LARGE SCALE GENOMIC DNA]</scope>
</reference>
<proteinExistence type="predicted"/>
<accession>A0A1B2IDM1</accession>
<dbReference type="OrthoDB" id="26131at10239"/>
<dbReference type="KEGG" id="vg:29062140"/>
<gene>
    <name evidence="1" type="ORF">KWAN_1</name>
</gene>
<dbReference type="Proteomes" id="UP000202923">
    <property type="component" value="Genome"/>
</dbReference>
<protein>
    <submittedName>
        <fullName evidence="1">Uncharacterized protein</fullName>
    </submittedName>
</protein>
<dbReference type="GeneID" id="29062140"/>
<evidence type="ECO:0000313" key="1">
    <source>
        <dbReference type="EMBL" id="ANZ49363.1"/>
    </source>
</evidence>
<name>A0A1B2IDM1_9CAUD</name>
<dbReference type="EMBL" id="KX397369">
    <property type="protein sequence ID" value="ANZ49363.1"/>
    <property type="molecule type" value="Genomic_DNA"/>
</dbReference>
<organism evidence="1 2">
    <name type="scientific">Erwinia phage vB_EamM_Kwan</name>
    <dbReference type="NCBI Taxonomy" id="1883374"/>
    <lineage>
        <taxon>Viruses</taxon>
        <taxon>Duplodnaviria</taxon>
        <taxon>Heunggongvirae</taxon>
        <taxon>Uroviricota</taxon>
        <taxon>Caudoviricetes</taxon>
        <taxon>Chimalliviridae</taxon>
        <taxon>Wellingtonvirus</taxon>
        <taxon>Wellingtonvirus wellington</taxon>
    </lineage>
</organism>
<evidence type="ECO:0000313" key="2">
    <source>
        <dbReference type="Proteomes" id="UP000202923"/>
    </source>
</evidence>
<dbReference type="RefSeq" id="YP_009278614.1">
    <property type="nucleotide sequence ID" value="NC_031010.1"/>
</dbReference>